<dbReference type="InterPro" id="IPR050061">
    <property type="entry name" value="MurCDEF_pg_biosynth"/>
</dbReference>
<feature type="domain" description="Mur ligase central" evidence="1">
    <location>
        <begin position="36"/>
        <end position="219"/>
    </location>
</feature>
<evidence type="ECO:0000313" key="2">
    <source>
        <dbReference type="EMBL" id="GGF22099.1"/>
    </source>
</evidence>
<dbReference type="RefSeq" id="WP_188377452.1">
    <property type="nucleotide sequence ID" value="NZ_BMEL01000002.1"/>
</dbReference>
<dbReference type="InterPro" id="IPR036565">
    <property type="entry name" value="Mur-like_cat_sf"/>
</dbReference>
<dbReference type="Pfam" id="PF08245">
    <property type="entry name" value="Mur_ligase_M"/>
    <property type="match status" value="1"/>
</dbReference>
<dbReference type="GO" id="GO:0005524">
    <property type="term" value="F:ATP binding"/>
    <property type="evidence" value="ECO:0007669"/>
    <property type="project" value="InterPro"/>
</dbReference>
<dbReference type="InterPro" id="IPR008337">
    <property type="entry name" value="Capsule_biosynth_CapB"/>
</dbReference>
<dbReference type="GO" id="GO:0045227">
    <property type="term" value="P:capsule polysaccharide biosynthetic process"/>
    <property type="evidence" value="ECO:0007669"/>
    <property type="project" value="InterPro"/>
</dbReference>
<proteinExistence type="predicted"/>
<dbReference type="SUPFAM" id="SSF53623">
    <property type="entry name" value="MurD-like peptide ligases, catalytic domain"/>
    <property type="match status" value="1"/>
</dbReference>
<accession>A0A917B6J0</accession>
<dbReference type="GO" id="GO:0016020">
    <property type="term" value="C:membrane"/>
    <property type="evidence" value="ECO:0007669"/>
    <property type="project" value="InterPro"/>
</dbReference>
<dbReference type="PANTHER" id="PTHR43445:SF1">
    <property type="entry name" value="PGA SYNTHASE CAPB"/>
    <property type="match status" value="1"/>
</dbReference>
<dbReference type="Gene3D" id="3.40.1190.10">
    <property type="entry name" value="Mur-like, catalytic domain"/>
    <property type="match status" value="1"/>
</dbReference>
<dbReference type="PRINTS" id="PR01758">
    <property type="entry name" value="CAPSULEPROTB"/>
</dbReference>
<evidence type="ECO:0000313" key="3">
    <source>
        <dbReference type="Proteomes" id="UP000660110"/>
    </source>
</evidence>
<dbReference type="InterPro" id="IPR013221">
    <property type="entry name" value="Mur_ligase_cen"/>
</dbReference>
<organism evidence="2 3">
    <name type="scientific">Halobacillus andaensis</name>
    <dbReference type="NCBI Taxonomy" id="1176239"/>
    <lineage>
        <taxon>Bacteria</taxon>
        <taxon>Bacillati</taxon>
        <taxon>Bacillota</taxon>
        <taxon>Bacilli</taxon>
        <taxon>Bacillales</taxon>
        <taxon>Bacillaceae</taxon>
        <taxon>Halobacillus</taxon>
    </lineage>
</organism>
<dbReference type="GO" id="GO:0016881">
    <property type="term" value="F:acid-amino acid ligase activity"/>
    <property type="evidence" value="ECO:0007669"/>
    <property type="project" value="InterPro"/>
</dbReference>
<gene>
    <name evidence="2" type="primary">capB</name>
    <name evidence="2" type="ORF">GCM10010954_21180</name>
</gene>
<protein>
    <submittedName>
        <fullName evidence="2">PGA synthase CapB</fullName>
    </submittedName>
</protein>
<evidence type="ECO:0000259" key="1">
    <source>
        <dbReference type="Pfam" id="PF08245"/>
    </source>
</evidence>
<dbReference type="Proteomes" id="UP000660110">
    <property type="component" value="Unassembled WGS sequence"/>
</dbReference>
<dbReference type="AlphaFoldDB" id="A0A917B6J0"/>
<comment type="caution">
    <text evidence="2">The sequence shown here is derived from an EMBL/GenBank/DDBJ whole genome shotgun (WGS) entry which is preliminary data.</text>
</comment>
<dbReference type="NCBIfam" id="TIGR04012">
    <property type="entry name" value="poly_gGlu_PgsB"/>
    <property type="match status" value="1"/>
</dbReference>
<keyword evidence="3" id="KW-1185">Reference proteome</keyword>
<reference evidence="2" key="1">
    <citation type="journal article" date="2014" name="Int. J. Syst. Evol. Microbiol.">
        <title>Complete genome sequence of Corynebacterium casei LMG S-19264T (=DSM 44701T), isolated from a smear-ripened cheese.</title>
        <authorList>
            <consortium name="US DOE Joint Genome Institute (JGI-PGF)"/>
            <person name="Walter F."/>
            <person name="Albersmeier A."/>
            <person name="Kalinowski J."/>
            <person name="Ruckert C."/>
        </authorList>
    </citation>
    <scope>NUCLEOTIDE SEQUENCE</scope>
    <source>
        <strain evidence="2">CGMCC 1.12153</strain>
    </source>
</reference>
<name>A0A917B6J0_HALAA</name>
<dbReference type="PANTHER" id="PTHR43445">
    <property type="entry name" value="UDP-N-ACETYLMURAMATE--L-ALANINE LIGASE-RELATED"/>
    <property type="match status" value="1"/>
</dbReference>
<dbReference type="EMBL" id="BMEL01000002">
    <property type="protein sequence ID" value="GGF22099.1"/>
    <property type="molecule type" value="Genomic_DNA"/>
</dbReference>
<reference evidence="2" key="2">
    <citation type="submission" date="2020-09" db="EMBL/GenBank/DDBJ databases">
        <authorList>
            <person name="Sun Q."/>
            <person name="Zhou Y."/>
        </authorList>
    </citation>
    <scope>NUCLEOTIDE SEQUENCE</scope>
    <source>
        <strain evidence="2">CGMCC 1.12153</strain>
    </source>
</reference>
<sequence>MLLIPLMIIIALTLGIFEIKRHQRRIQSIPIRVNVNGVRGKSTVTRLVTGVLKEAGKKTVGKTTGTSARMIYWNTTEEKPIQRRLEGPNISEQKAVVAEAKKLNAEALVSECMAVNPDYQITFQNHMLQANIGVIVNVLEDHLDVMGPTLDEVAEAFTATIPYRGCLILADSPYTTYFRKIAKKRKTRVIMADNSRISEEYLRKFEYMVFPDNASLALAVAEALNIDEETALRGMLKAQPDPGAMRILPFMDEEEPCFFVNGFAANDAASTLTIWRRIQQTSYPHEEPIVIMNCREDRFERTELFAQDVLPHIQTDRLVLIGEVTHPIVESYQAGEIPAKHLMNLENYSTDEIYQALEPHLKKKMIYGVGNIHGAAEPLIEKFKTKHQPKKELVVS</sequence>